<dbReference type="InterPro" id="IPR038063">
    <property type="entry name" value="Transpep_catalytic_dom"/>
</dbReference>
<evidence type="ECO:0000256" key="6">
    <source>
        <dbReference type="ARBA" id="ARBA00023316"/>
    </source>
</evidence>
<keyword evidence="7" id="KW-0732">Signal</keyword>
<evidence type="ECO:0000313" key="9">
    <source>
        <dbReference type="Proteomes" id="UP000189660"/>
    </source>
</evidence>
<proteinExistence type="inferred from homology"/>
<dbReference type="GO" id="GO:0008360">
    <property type="term" value="P:regulation of cell shape"/>
    <property type="evidence" value="ECO:0007669"/>
    <property type="project" value="UniProtKB-KW"/>
</dbReference>
<keyword evidence="6" id="KW-0961">Cell wall biogenesis/degradation</keyword>
<comment type="pathway">
    <text evidence="1">Cell wall biogenesis; peptidoglycan biosynthesis.</text>
</comment>
<dbReference type="EMBL" id="CP015820">
    <property type="protein sequence ID" value="AQT42402.1"/>
    <property type="molecule type" value="Genomic_DNA"/>
</dbReference>
<dbReference type="SUPFAM" id="SSF141523">
    <property type="entry name" value="L,D-transpeptidase catalytic domain-like"/>
    <property type="match status" value="1"/>
</dbReference>
<dbReference type="GO" id="GO:0009252">
    <property type="term" value="P:peptidoglycan biosynthetic process"/>
    <property type="evidence" value="ECO:0007669"/>
    <property type="project" value="UniProtKB-UniPathway"/>
</dbReference>
<evidence type="ECO:0000256" key="3">
    <source>
        <dbReference type="ARBA" id="ARBA00022679"/>
    </source>
</evidence>
<name>A0A1U9MA63_9HYPH</name>
<gene>
    <name evidence="8" type="ORF">BBC0178_009120</name>
</gene>
<keyword evidence="4" id="KW-0133">Cell shape</keyword>
<accession>A0A1U9MA63</accession>
<feature type="signal peptide" evidence="7">
    <location>
        <begin position="1"/>
        <end position="20"/>
    </location>
</feature>
<dbReference type="GO" id="GO:0071555">
    <property type="term" value="P:cell wall organization"/>
    <property type="evidence" value="ECO:0007669"/>
    <property type="project" value="UniProtKB-KW"/>
</dbReference>
<dbReference type="GO" id="GO:0004180">
    <property type="term" value="F:carboxypeptidase activity"/>
    <property type="evidence" value="ECO:0007669"/>
    <property type="project" value="UniProtKB-ARBA"/>
</dbReference>
<evidence type="ECO:0000256" key="4">
    <source>
        <dbReference type="ARBA" id="ARBA00022960"/>
    </source>
</evidence>
<organism evidence="8 9">
    <name type="scientific">Bartonella apihabitans</name>
    <dbReference type="NCBI Taxonomy" id="2750929"/>
    <lineage>
        <taxon>Bacteria</taxon>
        <taxon>Pseudomonadati</taxon>
        <taxon>Pseudomonadota</taxon>
        <taxon>Alphaproteobacteria</taxon>
        <taxon>Hyphomicrobiales</taxon>
        <taxon>Bartonellaceae</taxon>
        <taxon>Bartonella</taxon>
    </lineage>
</organism>
<keyword evidence="3" id="KW-0808">Transferase</keyword>
<reference evidence="8 9" key="1">
    <citation type="submission" date="2016-11" db="EMBL/GenBank/DDBJ databases">
        <title>Comparative genomics of Bartonella apis.</title>
        <authorList>
            <person name="Engel P."/>
        </authorList>
    </citation>
    <scope>NUCLEOTIDE SEQUENCE [LARGE SCALE GENOMIC DNA]</scope>
    <source>
        <strain evidence="8 9">BBC0178</strain>
    </source>
</reference>
<sequence>MIHRLLIAGLSGLFFLSGHAAFSEEIADSDDADNAQVASVAPVGHIQIPTVKSYNVPEKYRPQTVSFSGYKPGTIVIDPKNYFLYLIETPTTARRYGIAVGKIGLQFKGTANIRFKREWPRWIPTKDMVKRSPSITQNLPMVWMGAREIRSEHVHFISGRVTKTPIFVFMGQSSLGQSVLLLPMVASV</sequence>
<keyword evidence="5" id="KW-0573">Peptidoglycan synthesis</keyword>
<feature type="chain" id="PRO_5012346489" description="L,D-transpeptidase catalytic domain" evidence="7">
    <location>
        <begin position="21"/>
        <end position="188"/>
    </location>
</feature>
<dbReference type="UniPathway" id="UPA00219"/>
<comment type="similarity">
    <text evidence="2">Belongs to the YkuD family.</text>
</comment>
<evidence type="ECO:0000256" key="5">
    <source>
        <dbReference type="ARBA" id="ARBA00022984"/>
    </source>
</evidence>
<evidence type="ECO:0000256" key="1">
    <source>
        <dbReference type="ARBA" id="ARBA00004752"/>
    </source>
</evidence>
<evidence type="ECO:0000313" key="8">
    <source>
        <dbReference type="EMBL" id="AQT42402.1"/>
    </source>
</evidence>
<evidence type="ECO:0000256" key="7">
    <source>
        <dbReference type="SAM" id="SignalP"/>
    </source>
</evidence>
<dbReference type="InterPro" id="IPR005490">
    <property type="entry name" value="LD_TPept_cat_dom"/>
</dbReference>
<dbReference type="GO" id="GO:0016740">
    <property type="term" value="F:transferase activity"/>
    <property type="evidence" value="ECO:0007669"/>
    <property type="project" value="UniProtKB-KW"/>
</dbReference>
<protein>
    <recommendedName>
        <fullName evidence="10">L,D-transpeptidase catalytic domain</fullName>
    </recommendedName>
</protein>
<evidence type="ECO:0008006" key="10">
    <source>
        <dbReference type="Google" id="ProtNLM"/>
    </source>
</evidence>
<evidence type="ECO:0000256" key="2">
    <source>
        <dbReference type="ARBA" id="ARBA00005992"/>
    </source>
</evidence>
<dbReference type="CDD" id="cd16913">
    <property type="entry name" value="YkuD_like"/>
    <property type="match status" value="1"/>
</dbReference>
<dbReference type="Proteomes" id="UP000189660">
    <property type="component" value="Chromosome"/>
</dbReference>
<dbReference type="KEGG" id="bapa:BBC0178_009120"/>
<dbReference type="AlphaFoldDB" id="A0A1U9MA63"/>
<keyword evidence="9" id="KW-1185">Reference proteome</keyword>